<keyword evidence="2" id="KW-0472">Membrane</keyword>
<protein>
    <submittedName>
        <fullName evidence="3">TFIIB-type zinc ribbon-containing protein</fullName>
    </submittedName>
</protein>
<keyword evidence="4" id="KW-1185">Reference proteome</keyword>
<sequence>MTVPPQDPRWAHPDQPSRPPADDGMGAGAHTGPQHDPRSPGARPDLDRGVPSASDDGRFSAPGAQSSDPRSTPQWPAGRGGQGGQAGQGGAPTGSSPQHSRPPQNQQNQRPAEMLGDESVAGAAEAARQHASNRIIDTSSSHGDGLNKCPSCGGTDISYSLSAKALVCAYCRHQWNEENAEKAFGLDSSIADLRGHTLASGTADIREDFTVMTLKCQGCGAEVVVNVDQELQARCHWCRQTLSVNTQIPNGAVPDAVLPFQLTREEAVERIDAFAGKRKAFALGRFKSEFVPDNVMGVYIPYMVVDGNMHAELGGLGEVTTRRYTVTTGSGDHKRTETYYDADVFQVKRAFDLLVDDLTIESAQRFDAQDNAQATNNILNAVQPYDTENAVAYNSNYLKNFTSERRDLNVRDVDDEVEEKFLSIARAKATPTVGRYDRGVRWEQEGVAVRGTRWVSVYVPVWLYSYADSAKGEGSLVHYIAVNARNGNTMGSVPVSHPKIFAVACAGGTVAAVIGAVVGFGWFLAG</sequence>
<proteinExistence type="predicted"/>
<keyword evidence="2" id="KW-0812">Transmembrane</keyword>
<feature type="transmembrane region" description="Helical" evidence="2">
    <location>
        <begin position="500"/>
        <end position="525"/>
    </location>
</feature>
<dbReference type="RefSeq" id="WP_226849706.1">
    <property type="nucleotide sequence ID" value="NZ_BAAAIR010000034.1"/>
</dbReference>
<organism evidence="3 4">
    <name type="scientific">Brachybacterium tyrofermentans</name>
    <dbReference type="NCBI Taxonomy" id="47848"/>
    <lineage>
        <taxon>Bacteria</taxon>
        <taxon>Bacillati</taxon>
        <taxon>Actinomycetota</taxon>
        <taxon>Actinomycetes</taxon>
        <taxon>Micrococcales</taxon>
        <taxon>Dermabacteraceae</taxon>
        <taxon>Brachybacterium</taxon>
    </lineage>
</organism>
<dbReference type="PANTHER" id="PTHR37826:SF3">
    <property type="entry name" value="J DOMAIN-CONTAINING PROTEIN"/>
    <property type="match status" value="1"/>
</dbReference>
<evidence type="ECO:0000256" key="2">
    <source>
        <dbReference type="SAM" id="Phobius"/>
    </source>
</evidence>
<feature type="compositionally biased region" description="Polar residues" evidence="1">
    <location>
        <begin position="63"/>
        <end position="74"/>
    </location>
</feature>
<dbReference type="GeneID" id="303297165"/>
<dbReference type="Proteomes" id="UP001595937">
    <property type="component" value="Unassembled WGS sequence"/>
</dbReference>
<feature type="region of interest" description="Disordered" evidence="1">
    <location>
        <begin position="1"/>
        <end position="145"/>
    </location>
</feature>
<dbReference type="PANTHER" id="PTHR37826">
    <property type="entry name" value="FLOTILLIN BAND_7_5 DOMAIN PROTEIN"/>
    <property type="match status" value="1"/>
</dbReference>
<feature type="compositionally biased region" description="Low complexity" evidence="1">
    <location>
        <begin position="95"/>
        <end position="111"/>
    </location>
</feature>
<accession>A0ABW0FGJ1</accession>
<evidence type="ECO:0000313" key="3">
    <source>
        <dbReference type="EMBL" id="MFC5297853.1"/>
    </source>
</evidence>
<feature type="compositionally biased region" description="Basic and acidic residues" evidence="1">
    <location>
        <begin position="33"/>
        <end position="48"/>
    </location>
</feature>
<evidence type="ECO:0000313" key="4">
    <source>
        <dbReference type="Proteomes" id="UP001595937"/>
    </source>
</evidence>
<gene>
    <name evidence="3" type="ORF">ACFPK8_10055</name>
</gene>
<comment type="caution">
    <text evidence="3">The sequence shown here is derived from an EMBL/GenBank/DDBJ whole genome shotgun (WGS) entry which is preliminary data.</text>
</comment>
<feature type="compositionally biased region" description="Gly residues" evidence="1">
    <location>
        <begin position="78"/>
        <end position="92"/>
    </location>
</feature>
<keyword evidence="2" id="KW-1133">Transmembrane helix</keyword>
<name>A0ABW0FGJ1_9MICO</name>
<dbReference type="EMBL" id="JBHSLN010000023">
    <property type="protein sequence ID" value="MFC5297853.1"/>
    <property type="molecule type" value="Genomic_DNA"/>
</dbReference>
<reference evidence="4" key="1">
    <citation type="journal article" date="2019" name="Int. J. Syst. Evol. Microbiol.">
        <title>The Global Catalogue of Microorganisms (GCM) 10K type strain sequencing project: providing services to taxonomists for standard genome sequencing and annotation.</title>
        <authorList>
            <consortium name="The Broad Institute Genomics Platform"/>
            <consortium name="The Broad Institute Genome Sequencing Center for Infectious Disease"/>
            <person name="Wu L."/>
            <person name="Ma J."/>
        </authorList>
    </citation>
    <scope>NUCLEOTIDE SEQUENCE [LARGE SCALE GENOMIC DNA]</scope>
    <source>
        <strain evidence="4">CGMCC 1.16455</strain>
    </source>
</reference>
<feature type="compositionally biased region" description="Polar residues" evidence="1">
    <location>
        <begin position="130"/>
        <end position="142"/>
    </location>
</feature>
<evidence type="ECO:0000256" key="1">
    <source>
        <dbReference type="SAM" id="MobiDB-lite"/>
    </source>
</evidence>